<keyword evidence="1" id="KW-0472">Membrane</keyword>
<accession>A0A1E5P1Z6</accession>
<dbReference type="InterPro" id="IPR051082">
    <property type="entry name" value="Pentapeptide-BTB/POZ_domain"/>
</dbReference>
<dbReference type="EMBL" id="MEHJ01000001">
    <property type="protein sequence ID" value="OEJ23532.1"/>
    <property type="molecule type" value="Genomic_DNA"/>
</dbReference>
<keyword evidence="3" id="KW-1185">Reference proteome</keyword>
<dbReference type="OrthoDB" id="4563217at2"/>
<dbReference type="InterPro" id="IPR001646">
    <property type="entry name" value="5peptide_repeat"/>
</dbReference>
<keyword evidence="1" id="KW-1133">Transmembrane helix</keyword>
<keyword evidence="1" id="KW-0812">Transmembrane</keyword>
<dbReference type="RefSeq" id="WP_069925457.1">
    <property type="nucleotide sequence ID" value="NZ_MEHI01000001.1"/>
</dbReference>
<sequence length="318" mass="34932">MLLGMKRQRLRQVLVTFAALVALVLFVVAVWLVPWWLDGFRPATVTSEQATIVSGMRTALVATGAGALAVAGLFYTHHTLRLTREGHITDRFTKAVEQLGSAVIEVRLGGIYALERIMHDSVRDHYAVVQVLAAFVREHARDQSAASTPDPPLVSAVARLVERARRRRSHPAARVKPTEDVQAALTVLGKRPEGRREPKNINLSGARLEGADLRGARLDFAELYDTHLEHALLNRAGLWGTNLSHAHLEHADLANTRLPDANLSGAFLTGTNLWGADLSKTKELTVEQVVAARPARTTVLRPDLEASGRVQERIAQYD</sequence>
<gene>
    <name evidence="2" type="ORF">AS594_02565</name>
</gene>
<protein>
    <recommendedName>
        <fullName evidence="4">Pentapeptide repeat-containing protein</fullName>
    </recommendedName>
</protein>
<proteinExistence type="predicted"/>
<organism evidence="2 3">
    <name type="scientific">Streptomyces agglomeratus</name>
    <dbReference type="NCBI Taxonomy" id="285458"/>
    <lineage>
        <taxon>Bacteria</taxon>
        <taxon>Bacillati</taxon>
        <taxon>Actinomycetota</taxon>
        <taxon>Actinomycetes</taxon>
        <taxon>Kitasatosporales</taxon>
        <taxon>Streptomycetaceae</taxon>
        <taxon>Streptomyces</taxon>
    </lineage>
</organism>
<dbReference type="PANTHER" id="PTHR14136">
    <property type="entry name" value="BTB_POZ DOMAIN-CONTAINING PROTEIN KCTD9"/>
    <property type="match status" value="1"/>
</dbReference>
<name>A0A1E5P1Z6_9ACTN</name>
<dbReference type="AlphaFoldDB" id="A0A1E5P1Z6"/>
<feature type="transmembrane region" description="Helical" evidence="1">
    <location>
        <begin position="12"/>
        <end position="37"/>
    </location>
</feature>
<dbReference type="Proteomes" id="UP000095759">
    <property type="component" value="Unassembled WGS sequence"/>
</dbReference>
<feature type="transmembrane region" description="Helical" evidence="1">
    <location>
        <begin position="57"/>
        <end position="75"/>
    </location>
</feature>
<evidence type="ECO:0000313" key="3">
    <source>
        <dbReference type="Proteomes" id="UP000095759"/>
    </source>
</evidence>
<dbReference type="Gene3D" id="2.160.20.80">
    <property type="entry name" value="E3 ubiquitin-protein ligase SopA"/>
    <property type="match status" value="1"/>
</dbReference>
<dbReference type="Pfam" id="PF00805">
    <property type="entry name" value="Pentapeptide"/>
    <property type="match status" value="2"/>
</dbReference>
<evidence type="ECO:0000313" key="2">
    <source>
        <dbReference type="EMBL" id="OEJ23532.1"/>
    </source>
</evidence>
<evidence type="ECO:0000256" key="1">
    <source>
        <dbReference type="SAM" id="Phobius"/>
    </source>
</evidence>
<dbReference type="SUPFAM" id="SSF141571">
    <property type="entry name" value="Pentapeptide repeat-like"/>
    <property type="match status" value="1"/>
</dbReference>
<dbReference type="PANTHER" id="PTHR14136:SF17">
    <property type="entry name" value="BTB_POZ DOMAIN-CONTAINING PROTEIN KCTD9"/>
    <property type="match status" value="1"/>
</dbReference>
<dbReference type="STRING" id="285458.BGM19_34225"/>
<reference evidence="2 3" key="1">
    <citation type="submission" date="2016-08" db="EMBL/GenBank/DDBJ databases">
        <title>Complete genome sequence of Streptomyces agglomeratus strain 6-3-2, a novel anti-MRSA actinomycete isolated from Wuli of Tebit, China.</title>
        <authorList>
            <person name="Chen X."/>
        </authorList>
    </citation>
    <scope>NUCLEOTIDE SEQUENCE [LARGE SCALE GENOMIC DNA]</scope>
    <source>
        <strain evidence="2 3">6-3-2</strain>
    </source>
</reference>
<evidence type="ECO:0008006" key="4">
    <source>
        <dbReference type="Google" id="ProtNLM"/>
    </source>
</evidence>
<comment type="caution">
    <text evidence="2">The sequence shown here is derived from an EMBL/GenBank/DDBJ whole genome shotgun (WGS) entry which is preliminary data.</text>
</comment>